<keyword evidence="2" id="KW-1185">Reference proteome</keyword>
<evidence type="ECO:0000313" key="1">
    <source>
        <dbReference type="EMBL" id="QBQ72389.1"/>
    </source>
</evidence>
<sequence>MPTNIKATGKFTIPIVIHKLRPGGKSYNTTARETAKYLVSADGIRFHKKNGLQVGDWPAAQFEYRNSDEQQRVD</sequence>
<accession>A0A482MGQ7</accession>
<dbReference type="Proteomes" id="UP000309130">
    <property type="component" value="Segment"/>
</dbReference>
<reference evidence="2" key="1">
    <citation type="submission" date="2019-03" db="EMBL/GenBank/DDBJ databases">
        <title>Complete Genome Sequence of Serratia marcescens Myophage MTx.</title>
        <authorList>
            <person name="Graham K."/>
            <person name="Freeman M."/>
            <person name="Newkirk H."/>
            <person name="Liu M."/>
            <person name="Ramsey J."/>
            <person name="Cahill J."/>
        </authorList>
    </citation>
    <scope>NUCLEOTIDE SEQUENCE [LARGE SCALE GENOMIC DNA]</scope>
</reference>
<proteinExistence type="predicted"/>
<gene>
    <name evidence="1" type="ORF">CPT_MTx_083</name>
</gene>
<organism evidence="1 2">
    <name type="scientific">Serratia phage MTx</name>
    <dbReference type="NCBI Taxonomy" id="2557553"/>
    <lineage>
        <taxon>Viruses</taxon>
        <taxon>Duplodnaviria</taxon>
        <taxon>Heunggongvirae</taxon>
        <taxon>Uroviricota</taxon>
        <taxon>Caudoviricetes</taxon>
        <taxon>Lindbergviridae</taxon>
        <taxon>Myosmarvirus</taxon>
        <taxon>Myosmarvirus MTx</taxon>
    </lineage>
</organism>
<dbReference type="EMBL" id="MK618717">
    <property type="protein sequence ID" value="QBQ72389.1"/>
    <property type="molecule type" value="Genomic_DNA"/>
</dbReference>
<protein>
    <submittedName>
        <fullName evidence="1">Uncharacterized protein</fullName>
    </submittedName>
</protein>
<name>A0A482MGQ7_9CAUD</name>
<evidence type="ECO:0000313" key="2">
    <source>
        <dbReference type="Proteomes" id="UP000309130"/>
    </source>
</evidence>